<evidence type="ECO:0000256" key="6">
    <source>
        <dbReference type="SAM" id="MobiDB-lite"/>
    </source>
</evidence>
<dbReference type="RefSeq" id="WP_203981211.1">
    <property type="nucleotide sequence ID" value="NZ_BAAAQJ010000003.1"/>
</dbReference>
<dbReference type="AlphaFoldDB" id="A0A8J3PKR4"/>
<dbReference type="InterPro" id="IPR003168">
    <property type="entry name" value="Nitrile_hydratase_bsu"/>
</dbReference>
<accession>A0A8J3PKR4</accession>
<proteinExistence type="inferred from homology"/>
<feature type="domain" description="Nitrile hydratase beta subunit" evidence="7">
    <location>
        <begin position="132"/>
        <end position="224"/>
    </location>
</feature>
<evidence type="ECO:0000313" key="10">
    <source>
        <dbReference type="Proteomes" id="UP000653674"/>
    </source>
</evidence>
<comment type="caution">
    <text evidence="9">The sequence shown here is derived from an EMBL/GenBank/DDBJ whole genome shotgun (WGS) entry which is preliminary data.</text>
</comment>
<dbReference type="InterPro" id="IPR008990">
    <property type="entry name" value="Elect_transpt_acc-like_dom_sf"/>
</dbReference>
<evidence type="ECO:0000256" key="5">
    <source>
        <dbReference type="PIRNR" id="PIRNR001427"/>
    </source>
</evidence>
<evidence type="ECO:0000259" key="7">
    <source>
        <dbReference type="Pfam" id="PF02211"/>
    </source>
</evidence>
<comment type="function">
    <text evidence="1 5">NHase catalyzes the hydration of various nitrile compounds to the corresponding amides.</text>
</comment>
<sequence>MSNVQPATGIHDMGGTDGWGRAPVPVPNEPVFEDRWQARAFALALLSMRLSGTNLDAFRHAMDRLDRADYLDDGYYGRWLHGAENLLYDSSIIAPGAVEARATNLSGGRVEEPPAPEPNKPDYAPTAAGSIRSVEAPQKYKVGDRVRAKTVEPAGHTRLPRYVMGHEGTVVIVEPAQLLPDTHAHFQGENAQWVYTVRFDSHELFGADAERFDLNIDLYEDYLEEAA</sequence>
<keyword evidence="3 5" id="KW-0456">Lyase</keyword>
<dbReference type="InterPro" id="IPR024690">
    <property type="entry name" value="CN_hydtase_beta_dom_C"/>
</dbReference>
<dbReference type="Proteomes" id="UP000653674">
    <property type="component" value="Unassembled WGS sequence"/>
</dbReference>
<dbReference type="SUPFAM" id="SSF50090">
    <property type="entry name" value="Electron transport accessory proteins"/>
    <property type="match status" value="1"/>
</dbReference>
<evidence type="ECO:0000256" key="4">
    <source>
        <dbReference type="ARBA" id="ARBA00044877"/>
    </source>
</evidence>
<dbReference type="EMBL" id="BONU01000007">
    <property type="protein sequence ID" value="GIG73097.1"/>
    <property type="molecule type" value="Genomic_DNA"/>
</dbReference>
<protein>
    <recommendedName>
        <fullName evidence="5">Nitrile hydratase subunit beta</fullName>
        <shortName evidence="5">NHase</shortName>
        <ecNumber evidence="5">4.2.1.84</ecNumber>
    </recommendedName>
</protein>
<dbReference type="InterPro" id="IPR049054">
    <property type="entry name" value="CN_hydtase_beta-like_N"/>
</dbReference>
<dbReference type="GO" id="GO:0046914">
    <property type="term" value="F:transition metal ion binding"/>
    <property type="evidence" value="ECO:0007669"/>
    <property type="project" value="InterPro"/>
</dbReference>
<evidence type="ECO:0000256" key="1">
    <source>
        <dbReference type="ARBA" id="ARBA00004042"/>
    </source>
</evidence>
<comment type="similarity">
    <text evidence="2 5">Belongs to the nitrile hydratase subunit beta family.</text>
</comment>
<dbReference type="InterPro" id="IPR042262">
    <property type="entry name" value="CN_hydtase_beta_C"/>
</dbReference>
<dbReference type="Gene3D" id="1.10.472.20">
    <property type="entry name" value="Nitrile hydratase, beta subunit"/>
    <property type="match status" value="1"/>
</dbReference>
<feature type="region of interest" description="Disordered" evidence="6">
    <location>
        <begin position="1"/>
        <end position="22"/>
    </location>
</feature>
<dbReference type="Pfam" id="PF02211">
    <property type="entry name" value="NHase_beta_C"/>
    <property type="match status" value="1"/>
</dbReference>
<organism evidence="9 10">
    <name type="scientific">Planosporangium flavigriseum</name>
    <dbReference type="NCBI Taxonomy" id="373681"/>
    <lineage>
        <taxon>Bacteria</taxon>
        <taxon>Bacillati</taxon>
        <taxon>Actinomycetota</taxon>
        <taxon>Actinomycetes</taxon>
        <taxon>Micromonosporales</taxon>
        <taxon>Micromonosporaceae</taxon>
        <taxon>Planosporangium</taxon>
    </lineage>
</organism>
<dbReference type="GO" id="GO:0018822">
    <property type="term" value="F:nitrile hydratase activity"/>
    <property type="evidence" value="ECO:0007669"/>
    <property type="project" value="UniProtKB-EC"/>
</dbReference>
<name>A0A8J3PKR4_9ACTN</name>
<evidence type="ECO:0000313" key="9">
    <source>
        <dbReference type="EMBL" id="GIG73097.1"/>
    </source>
</evidence>
<evidence type="ECO:0000256" key="3">
    <source>
        <dbReference type="ARBA" id="ARBA00023239"/>
    </source>
</evidence>
<dbReference type="EC" id="4.2.1.84" evidence="5"/>
<evidence type="ECO:0000259" key="8">
    <source>
        <dbReference type="Pfam" id="PF21006"/>
    </source>
</evidence>
<dbReference type="Pfam" id="PF21006">
    <property type="entry name" value="NHase_beta_N"/>
    <property type="match status" value="1"/>
</dbReference>
<keyword evidence="10" id="KW-1185">Reference proteome</keyword>
<dbReference type="NCBIfam" id="TIGR03888">
    <property type="entry name" value="nitrile_beta"/>
    <property type="match status" value="1"/>
</dbReference>
<gene>
    <name evidence="9" type="primary">nthB</name>
    <name evidence="9" type="ORF">Pfl04_15010</name>
</gene>
<feature type="region of interest" description="Disordered" evidence="6">
    <location>
        <begin position="104"/>
        <end position="127"/>
    </location>
</feature>
<feature type="domain" description="Nitrile hydratase beta subunit-like N-terminal" evidence="8">
    <location>
        <begin position="9"/>
        <end position="111"/>
    </location>
</feature>
<evidence type="ECO:0000256" key="2">
    <source>
        <dbReference type="ARBA" id="ARBA00009098"/>
    </source>
</evidence>
<dbReference type="Gene3D" id="2.30.30.50">
    <property type="match status" value="1"/>
</dbReference>
<reference evidence="9" key="1">
    <citation type="submission" date="2021-01" db="EMBL/GenBank/DDBJ databases">
        <title>Whole genome shotgun sequence of Planosporangium flavigriseum NBRC 105377.</title>
        <authorList>
            <person name="Komaki H."/>
            <person name="Tamura T."/>
        </authorList>
    </citation>
    <scope>NUCLEOTIDE SEQUENCE</scope>
    <source>
        <strain evidence="9">NBRC 105377</strain>
    </source>
</reference>
<dbReference type="PIRSF" id="PIRSF001427">
    <property type="entry name" value="NHase_beta"/>
    <property type="match status" value="1"/>
</dbReference>
<comment type="catalytic activity">
    <reaction evidence="4 5">
        <text>an aliphatic primary amide = an aliphatic nitrile + H2O</text>
        <dbReference type="Rhea" id="RHEA:12673"/>
        <dbReference type="ChEBI" id="CHEBI:15377"/>
        <dbReference type="ChEBI" id="CHEBI:65285"/>
        <dbReference type="ChEBI" id="CHEBI:80291"/>
        <dbReference type="EC" id="4.2.1.84"/>
    </reaction>
</comment>